<feature type="compositionally biased region" description="Polar residues" evidence="1">
    <location>
        <begin position="43"/>
        <end position="63"/>
    </location>
</feature>
<feature type="compositionally biased region" description="Polar residues" evidence="1">
    <location>
        <begin position="7"/>
        <end position="33"/>
    </location>
</feature>
<feature type="domain" description="Reverse transcriptase Ty1/copia-type" evidence="2">
    <location>
        <begin position="126"/>
        <end position="224"/>
    </location>
</feature>
<accession>A0ABQ5F7B7</accession>
<keyword evidence="4" id="KW-1185">Reference proteome</keyword>
<dbReference type="PANTHER" id="PTHR11439">
    <property type="entry name" value="GAG-POL-RELATED RETROTRANSPOSON"/>
    <property type="match status" value="1"/>
</dbReference>
<sequence>MYEEYYATSTPEMSDDSTANTLPNEDTPSSSLISIKEDEAPQIVTSSEEPVANEPTSPVSNENANEHVQEDVAAFDKNDFNNPFHTPVLEEAESSSTFQDPSNMHEFYKRHRSTDLWTKNHPLEQVIGDPSKPKRNSSQMAWLNQDADNTVIQNKSRLVAKGYGQEQGVDFEESFAPVARLEDVRIFVAYATHKNFSIYQMDIKTAFLNGPLKKEVFVHQSPRGIFICQSQYTLDLLNRHGMEKCDSICTPMAIAKLDADLEGTQVDETKYRSMIGGLMYLTASRPDIAFATFVYARYQSRPTEKHLKERAVATLILAAPAKDNTSITDRESHCSTELRADATSSLTDLTQDKTPYFDKNLLLSGADVMEMIRQRAAEVVGSSRGHNVDEHIYENCEDATEKEEGLEHVHLHNDCKKEKKRGSKPLLMPKERTSVNNSPTQTFRNNLPLYDKYMMANPQ</sequence>
<dbReference type="Proteomes" id="UP001151760">
    <property type="component" value="Unassembled WGS sequence"/>
</dbReference>
<dbReference type="Pfam" id="PF07727">
    <property type="entry name" value="RVT_2"/>
    <property type="match status" value="1"/>
</dbReference>
<protein>
    <submittedName>
        <fullName evidence="3">Ribonuclease H-like domain-containing protein</fullName>
    </submittedName>
</protein>
<proteinExistence type="predicted"/>
<evidence type="ECO:0000256" key="1">
    <source>
        <dbReference type="SAM" id="MobiDB-lite"/>
    </source>
</evidence>
<dbReference type="InterPro" id="IPR013103">
    <property type="entry name" value="RVT_2"/>
</dbReference>
<evidence type="ECO:0000313" key="4">
    <source>
        <dbReference type="Proteomes" id="UP001151760"/>
    </source>
</evidence>
<name>A0ABQ5F7B7_9ASTR</name>
<gene>
    <name evidence="3" type="ORF">Tco_1002796</name>
</gene>
<comment type="caution">
    <text evidence="3">The sequence shown here is derived from an EMBL/GenBank/DDBJ whole genome shotgun (WGS) entry which is preliminary data.</text>
</comment>
<evidence type="ECO:0000313" key="3">
    <source>
        <dbReference type="EMBL" id="GJT59263.1"/>
    </source>
</evidence>
<evidence type="ECO:0000259" key="2">
    <source>
        <dbReference type="Pfam" id="PF07727"/>
    </source>
</evidence>
<dbReference type="EMBL" id="BQNB010017093">
    <property type="protein sequence ID" value="GJT59263.1"/>
    <property type="molecule type" value="Genomic_DNA"/>
</dbReference>
<feature type="region of interest" description="Disordered" evidence="1">
    <location>
        <begin position="1"/>
        <end position="64"/>
    </location>
</feature>
<dbReference type="PANTHER" id="PTHR11439:SF509">
    <property type="entry name" value="RNA-DIRECTED DNA POLYMERASE"/>
    <property type="match status" value="1"/>
</dbReference>
<reference evidence="3" key="2">
    <citation type="submission" date="2022-01" db="EMBL/GenBank/DDBJ databases">
        <authorList>
            <person name="Yamashiro T."/>
            <person name="Shiraishi A."/>
            <person name="Satake H."/>
            <person name="Nakayama K."/>
        </authorList>
    </citation>
    <scope>NUCLEOTIDE SEQUENCE</scope>
</reference>
<organism evidence="3 4">
    <name type="scientific">Tanacetum coccineum</name>
    <dbReference type="NCBI Taxonomy" id="301880"/>
    <lineage>
        <taxon>Eukaryota</taxon>
        <taxon>Viridiplantae</taxon>
        <taxon>Streptophyta</taxon>
        <taxon>Embryophyta</taxon>
        <taxon>Tracheophyta</taxon>
        <taxon>Spermatophyta</taxon>
        <taxon>Magnoliopsida</taxon>
        <taxon>eudicotyledons</taxon>
        <taxon>Gunneridae</taxon>
        <taxon>Pentapetalae</taxon>
        <taxon>asterids</taxon>
        <taxon>campanulids</taxon>
        <taxon>Asterales</taxon>
        <taxon>Asteraceae</taxon>
        <taxon>Asteroideae</taxon>
        <taxon>Anthemideae</taxon>
        <taxon>Anthemidinae</taxon>
        <taxon>Tanacetum</taxon>
    </lineage>
</organism>
<reference evidence="3" key="1">
    <citation type="journal article" date="2022" name="Int. J. Mol. Sci.">
        <title>Draft Genome of Tanacetum Coccineum: Genomic Comparison of Closely Related Tanacetum-Family Plants.</title>
        <authorList>
            <person name="Yamashiro T."/>
            <person name="Shiraishi A."/>
            <person name="Nakayama K."/>
            <person name="Satake H."/>
        </authorList>
    </citation>
    <scope>NUCLEOTIDE SEQUENCE</scope>
</reference>